<feature type="region of interest" description="Disordered" evidence="10">
    <location>
        <begin position="847"/>
        <end position="896"/>
    </location>
</feature>
<feature type="binding site" evidence="7">
    <location>
        <position position="795"/>
    </location>
    <ligand>
        <name>Ca(2+)</name>
        <dbReference type="ChEBI" id="CHEBI:29108"/>
    </ligand>
</feature>
<sequence>MLSSKPSNAPGPVKTAYAYDLEAGAHGISSPGRAIKRAFGRRVKLVLGLILVSGLFLLWNDWGGGGPGGRPPSQPGWEDGETDQWGEHGRHHPHSDDDEWRWRVGPPFEGDHPPPPPPAGDEPEDWEDELDTTKIPLPAALLRAADEYIAPMHPDVSLLPSPSELFPDVSIPSFFTPPRATEFPESRLREIISEPTEDQPSSATQANLEALPDESFAKTWQAPEMWDQPRGDVRRVQWEGFAGGRDQWESEEEMQVRIERREAVRRGFAWAWQGYKEYAWGHDEVKPVSLEPSDPFNGWGASIIDTLDTLLIMGLSDEYNICRPHVNQLNLHWISGRDWFQGYTSEPEADPNDDEQVTFWSLPRDKGTGLAVFETGIRYLGGLLGAYDLSGDALLLERAVELGDVLAKAFRTKSGLPAGRIDPGSDADFFNLGQVSLAEVGSMSLELIRLSQATGDRRWFDLAQRATDYLDERIVPRAVHTPLIPMWFMPDISQSNPISGGLTFGGLADSYYEYLVKAYKLLGASEGAQQYRKLYEGSIDRARELLYTPITVVPGRDLLAIGKLEGNRLIPEIEHLTCFAGAMLGLGAKLLDRANDMVDALKFTGSCYWLSAATPTGIQPEVVEFYEQGLEEYINVSQEGKILPSGSVGDKRGMHRDFQGILRWNKGGGVVPPRDDQDEASIKVDYTERLKGSPPGARKVVGRGINRPETIESIFYMYRLTGDRKWQEKGWKMFVSWVSAAKVDGGFSSIHDVTSERTRFSDNMESFMFAETLKYHYLLQSEPDVLSLDDYVLNTEAHPFLTSSSITPGSQRLWHQESNDQDLGVRGQGTNAQKWMRLHVLESAKNAMQSSRNGQAKNRGGGGGGGRGMGGGGGRPGIPQIPPEFHRGPVPAAVRD</sequence>
<evidence type="ECO:0000256" key="6">
    <source>
        <dbReference type="PIRSR" id="PIRSR601382-1"/>
    </source>
</evidence>
<dbReference type="InParanoid" id="A0A1Y2B5D3"/>
<dbReference type="PANTHER" id="PTHR11742">
    <property type="entry name" value="MANNOSYL-OLIGOSACCHARIDE ALPHA-1,2-MANNOSIDASE-RELATED"/>
    <property type="match status" value="1"/>
</dbReference>
<feature type="active site" evidence="6">
    <location>
        <position position="509"/>
    </location>
</feature>
<feature type="compositionally biased region" description="Gly residues" evidence="10">
    <location>
        <begin position="859"/>
        <end position="876"/>
    </location>
</feature>
<dbReference type="InterPro" id="IPR036026">
    <property type="entry name" value="Seven-hairpin_glycosidases"/>
</dbReference>
<feature type="compositionally biased region" description="Polar residues" evidence="10">
    <location>
        <begin position="847"/>
        <end position="856"/>
    </location>
</feature>
<comment type="caution">
    <text evidence="12">The sequence shown here is derived from an EMBL/GenBank/DDBJ whole genome shotgun (WGS) entry which is preliminary data.</text>
</comment>
<evidence type="ECO:0000256" key="7">
    <source>
        <dbReference type="PIRSR" id="PIRSR601382-2"/>
    </source>
</evidence>
<keyword evidence="4 9" id="KW-0378">Hydrolase</keyword>
<dbReference type="GO" id="GO:0004571">
    <property type="term" value="F:mannosyl-oligosaccharide 1,2-alpha-mannosidase activity"/>
    <property type="evidence" value="ECO:0007669"/>
    <property type="project" value="InterPro"/>
</dbReference>
<evidence type="ECO:0000256" key="10">
    <source>
        <dbReference type="SAM" id="MobiDB-lite"/>
    </source>
</evidence>
<name>A0A1Y2B5D3_9TREE</name>
<comment type="similarity">
    <text evidence="3 9">Belongs to the glycosyl hydrolase 47 family.</text>
</comment>
<dbReference type="SUPFAM" id="SSF48225">
    <property type="entry name" value="Seven-hairpin glycosidases"/>
    <property type="match status" value="1"/>
</dbReference>
<dbReference type="InterPro" id="IPR050749">
    <property type="entry name" value="Glycosyl_Hydrolase_47"/>
</dbReference>
<dbReference type="AlphaFoldDB" id="A0A1Y2B5D3"/>
<evidence type="ECO:0000313" key="13">
    <source>
        <dbReference type="Proteomes" id="UP000193986"/>
    </source>
</evidence>
<evidence type="ECO:0000256" key="2">
    <source>
        <dbReference type="ARBA" id="ARBA00004922"/>
    </source>
</evidence>
<comment type="cofactor">
    <cofactor evidence="1 7">
        <name>Ca(2+)</name>
        <dbReference type="ChEBI" id="CHEBI:29108"/>
    </cofactor>
</comment>
<dbReference type="GO" id="GO:0005509">
    <property type="term" value="F:calcium ion binding"/>
    <property type="evidence" value="ECO:0007669"/>
    <property type="project" value="InterPro"/>
</dbReference>
<keyword evidence="7" id="KW-0479">Metal-binding</keyword>
<dbReference type="EC" id="3.2.1.-" evidence="9"/>
<keyword evidence="7" id="KW-0106">Calcium</keyword>
<dbReference type="Proteomes" id="UP000193986">
    <property type="component" value="Unassembled WGS sequence"/>
</dbReference>
<keyword evidence="5 8" id="KW-1015">Disulfide bond</keyword>
<keyword evidence="13" id="KW-1185">Reference proteome</keyword>
<dbReference type="Pfam" id="PF01532">
    <property type="entry name" value="Glyco_hydro_47"/>
    <property type="match status" value="1"/>
</dbReference>
<feature type="region of interest" description="Disordered" evidence="10">
    <location>
        <begin position="66"/>
        <end position="129"/>
    </location>
</feature>
<dbReference type="Gene3D" id="1.50.10.10">
    <property type="match status" value="1"/>
</dbReference>
<comment type="pathway">
    <text evidence="2">Protein modification; protein glycosylation.</text>
</comment>
<evidence type="ECO:0000256" key="11">
    <source>
        <dbReference type="SAM" id="Phobius"/>
    </source>
</evidence>
<evidence type="ECO:0000313" key="12">
    <source>
        <dbReference type="EMBL" id="ORY30039.1"/>
    </source>
</evidence>
<dbReference type="GO" id="GO:0016020">
    <property type="term" value="C:membrane"/>
    <property type="evidence" value="ECO:0007669"/>
    <property type="project" value="InterPro"/>
</dbReference>
<gene>
    <name evidence="12" type="ORF">BCR39DRAFT_530762</name>
</gene>
<dbReference type="EMBL" id="MCFC01000022">
    <property type="protein sequence ID" value="ORY30039.1"/>
    <property type="molecule type" value="Genomic_DNA"/>
</dbReference>
<keyword evidence="11" id="KW-0812">Transmembrane</keyword>
<evidence type="ECO:0000256" key="8">
    <source>
        <dbReference type="PIRSR" id="PIRSR601382-3"/>
    </source>
</evidence>
<dbReference type="GO" id="GO:0005783">
    <property type="term" value="C:endoplasmic reticulum"/>
    <property type="evidence" value="ECO:0007669"/>
    <property type="project" value="TreeGrafter"/>
</dbReference>
<keyword evidence="11" id="KW-0472">Membrane</keyword>
<evidence type="ECO:0000256" key="5">
    <source>
        <dbReference type="ARBA" id="ARBA00023157"/>
    </source>
</evidence>
<evidence type="ECO:0000256" key="9">
    <source>
        <dbReference type="RuleBase" id="RU361193"/>
    </source>
</evidence>
<protein>
    <recommendedName>
        <fullName evidence="9">alpha-1,2-Mannosidase</fullName>
        <ecNumber evidence="9">3.2.1.-</ecNumber>
    </recommendedName>
</protein>
<feature type="disulfide bond" evidence="8">
    <location>
        <begin position="578"/>
        <end position="607"/>
    </location>
</feature>
<reference evidence="12 13" key="1">
    <citation type="submission" date="2016-07" db="EMBL/GenBank/DDBJ databases">
        <title>Pervasive Adenine N6-methylation of Active Genes in Fungi.</title>
        <authorList>
            <consortium name="DOE Joint Genome Institute"/>
            <person name="Mondo S.J."/>
            <person name="Dannebaum R.O."/>
            <person name="Kuo R.C."/>
            <person name="Labutti K."/>
            <person name="Haridas S."/>
            <person name="Kuo A."/>
            <person name="Salamov A."/>
            <person name="Ahrendt S.R."/>
            <person name="Lipzen A."/>
            <person name="Sullivan W."/>
            <person name="Andreopoulos W.B."/>
            <person name="Clum A."/>
            <person name="Lindquist E."/>
            <person name="Daum C."/>
            <person name="Ramamoorthy G.K."/>
            <person name="Gryganskyi A."/>
            <person name="Culley D."/>
            <person name="Magnuson J.K."/>
            <person name="James T.Y."/>
            <person name="O'Malley M.A."/>
            <person name="Stajich J.E."/>
            <person name="Spatafora J.W."/>
            <person name="Visel A."/>
            <person name="Grigoriev I.V."/>
        </authorList>
    </citation>
    <scope>NUCLEOTIDE SEQUENCE [LARGE SCALE GENOMIC DNA]</scope>
    <source>
        <strain evidence="12 13">68-887.2</strain>
    </source>
</reference>
<dbReference type="GO" id="GO:0036503">
    <property type="term" value="P:ERAD pathway"/>
    <property type="evidence" value="ECO:0007669"/>
    <property type="project" value="UniProtKB-ARBA"/>
</dbReference>
<feature type="transmembrane region" description="Helical" evidence="11">
    <location>
        <begin position="43"/>
        <end position="62"/>
    </location>
</feature>
<feature type="active site" evidence="6">
    <location>
        <position position="709"/>
    </location>
</feature>
<evidence type="ECO:0000256" key="3">
    <source>
        <dbReference type="ARBA" id="ARBA00007658"/>
    </source>
</evidence>
<proteinExistence type="inferred from homology"/>
<evidence type="ECO:0000256" key="1">
    <source>
        <dbReference type="ARBA" id="ARBA00001913"/>
    </source>
</evidence>
<feature type="active site" description="Proton donor" evidence="6">
    <location>
        <position position="374"/>
    </location>
</feature>
<dbReference type="InterPro" id="IPR001382">
    <property type="entry name" value="Glyco_hydro_47"/>
</dbReference>
<accession>A0A1Y2B5D3</accession>
<dbReference type="STRING" id="71784.A0A1Y2B5D3"/>
<organism evidence="12 13">
    <name type="scientific">Naematelia encephala</name>
    <dbReference type="NCBI Taxonomy" id="71784"/>
    <lineage>
        <taxon>Eukaryota</taxon>
        <taxon>Fungi</taxon>
        <taxon>Dikarya</taxon>
        <taxon>Basidiomycota</taxon>
        <taxon>Agaricomycotina</taxon>
        <taxon>Tremellomycetes</taxon>
        <taxon>Tremellales</taxon>
        <taxon>Naemateliaceae</taxon>
        <taxon>Naematelia</taxon>
    </lineage>
</organism>
<keyword evidence="9" id="KW-0326">Glycosidase</keyword>
<feature type="active site" description="Proton donor" evidence="6">
    <location>
        <position position="621"/>
    </location>
</feature>
<keyword evidence="11" id="KW-1133">Transmembrane helix</keyword>
<dbReference type="PANTHER" id="PTHR11742:SF103">
    <property type="entry name" value="ENDOPLASMIC RETICULUM MANNOSIDASE MNL2-RELATED"/>
    <property type="match status" value="1"/>
</dbReference>
<dbReference type="InterPro" id="IPR012341">
    <property type="entry name" value="6hp_glycosidase-like_sf"/>
</dbReference>
<dbReference type="GO" id="GO:0005975">
    <property type="term" value="P:carbohydrate metabolic process"/>
    <property type="evidence" value="ECO:0007669"/>
    <property type="project" value="InterPro"/>
</dbReference>
<dbReference type="OrthoDB" id="8118055at2759"/>
<dbReference type="PRINTS" id="PR00747">
    <property type="entry name" value="GLYHDRLASE47"/>
</dbReference>
<evidence type="ECO:0000256" key="4">
    <source>
        <dbReference type="ARBA" id="ARBA00022801"/>
    </source>
</evidence>